<dbReference type="AlphaFoldDB" id="A0A412XPN4"/>
<dbReference type="Proteomes" id="UP000283850">
    <property type="component" value="Unassembled WGS sequence"/>
</dbReference>
<accession>A0A412XPN4</accession>
<dbReference type="RefSeq" id="WP_118487404.1">
    <property type="nucleotide sequence ID" value="NZ_QRZF01000041.1"/>
</dbReference>
<dbReference type="InterPro" id="IPR056823">
    <property type="entry name" value="TEN-like_YD-shell"/>
</dbReference>
<keyword evidence="1" id="KW-0677">Repeat</keyword>
<reference evidence="3 4" key="1">
    <citation type="submission" date="2018-08" db="EMBL/GenBank/DDBJ databases">
        <title>A genome reference for cultivated species of the human gut microbiota.</title>
        <authorList>
            <person name="Zou Y."/>
            <person name="Xue W."/>
            <person name="Luo G."/>
        </authorList>
    </citation>
    <scope>NUCLEOTIDE SEQUENCE [LARGE SCALE GENOMIC DNA]</scope>
    <source>
        <strain evidence="3 4">AF14-32</strain>
    </source>
</reference>
<dbReference type="InterPro" id="IPR006530">
    <property type="entry name" value="YD"/>
</dbReference>
<comment type="caution">
    <text evidence="3">The sequence shown here is derived from an EMBL/GenBank/DDBJ whole genome shotgun (WGS) entry which is preliminary data.</text>
</comment>
<name>A0A412XPN4_9BACE</name>
<dbReference type="InterPro" id="IPR050708">
    <property type="entry name" value="T6SS_VgrG/RHS"/>
</dbReference>
<evidence type="ECO:0000313" key="4">
    <source>
        <dbReference type="Proteomes" id="UP000283850"/>
    </source>
</evidence>
<organism evidence="3 4">
    <name type="scientific">Bacteroides intestinalis</name>
    <dbReference type="NCBI Taxonomy" id="329854"/>
    <lineage>
        <taxon>Bacteria</taxon>
        <taxon>Pseudomonadati</taxon>
        <taxon>Bacteroidota</taxon>
        <taxon>Bacteroidia</taxon>
        <taxon>Bacteroidales</taxon>
        <taxon>Bacteroidaceae</taxon>
        <taxon>Bacteroides</taxon>
    </lineage>
</organism>
<evidence type="ECO:0000313" key="3">
    <source>
        <dbReference type="EMBL" id="RGV47110.1"/>
    </source>
</evidence>
<dbReference type="Pfam" id="PF05593">
    <property type="entry name" value="RHS_repeat"/>
    <property type="match status" value="1"/>
</dbReference>
<dbReference type="NCBIfam" id="TIGR01643">
    <property type="entry name" value="YD_repeat_2x"/>
    <property type="match status" value="4"/>
</dbReference>
<dbReference type="EMBL" id="QRZF01000041">
    <property type="protein sequence ID" value="RGV47110.1"/>
    <property type="molecule type" value="Genomic_DNA"/>
</dbReference>
<dbReference type="PANTHER" id="PTHR32305">
    <property type="match status" value="1"/>
</dbReference>
<dbReference type="Gene3D" id="2.180.10.10">
    <property type="entry name" value="RHS repeat-associated core"/>
    <property type="match status" value="3"/>
</dbReference>
<feature type="domain" description="Teneurin-like YD-shell" evidence="2">
    <location>
        <begin position="217"/>
        <end position="380"/>
    </location>
</feature>
<dbReference type="Pfam" id="PF25023">
    <property type="entry name" value="TEN_YD-shell"/>
    <property type="match status" value="1"/>
</dbReference>
<evidence type="ECO:0000259" key="2">
    <source>
        <dbReference type="Pfam" id="PF25023"/>
    </source>
</evidence>
<sequence>MPTEYRYSWTNHALTGIAASLYRQQKLYDGVLSSEVTVDCYGRISLQSELQPGNKWKHLRSIYNASGLLTKEETLCGNGTLSLLATVDYTYDGYQRLTQEDHHSADGTTLNKQVYHTYNKQTETHRTVTDKESTETFVYDAQWNIVSQSDATGTTTYTYDAAGRVVKVSSPGYPVTSTYNTYGLCISVSNTASGTTTYTYNGFDELATKRDANDNVTTYTYDLAGRLVSVADGERTLSYTYNNKGQLINNGVSGHQSAYTYTTAGLLQKEVKTIKDQALTKSYTYDSKGRLLTYTSPSGLVQKFGYDASHNLISITDNATSVKLWEAKSYNDQGLLTSDVNCGNKQTTYTYDQLGKYKGISNSLATFSYQYNRGGLLTQRIEKFGGSGLTETFAYDAEGCLLSSTLSGKTPVTVSYNSGRTIKAKSDIGSYSYNASGAPLSAITPISGYSSALQQVNYYKNNLPSAIVHTGCTREYEYGADNLRDYSALTVSSSTLPFAAGKRYYFDDFERNINTGNGAVSDLDYIFADGRLVALVRTSSGSKTCYGVLTDRLGSLMSLYTSGGIVQKFSYDAWGNRRDPLTGVVLSSSELASANSITSYGYTVTSISTSSGLSI</sequence>
<dbReference type="PANTHER" id="PTHR32305:SF15">
    <property type="entry name" value="PROTEIN RHSA-RELATED"/>
    <property type="match status" value="1"/>
</dbReference>
<dbReference type="InterPro" id="IPR031325">
    <property type="entry name" value="RHS_repeat"/>
</dbReference>
<evidence type="ECO:0000256" key="1">
    <source>
        <dbReference type="ARBA" id="ARBA00022737"/>
    </source>
</evidence>
<protein>
    <submittedName>
        <fullName evidence="3">RHS repeat protein</fullName>
    </submittedName>
</protein>
<proteinExistence type="predicted"/>
<gene>
    <name evidence="3" type="ORF">DWW10_25390</name>
</gene>